<dbReference type="SUPFAM" id="SSF56104">
    <property type="entry name" value="SAICAR synthase-like"/>
    <property type="match status" value="1"/>
</dbReference>
<evidence type="ECO:0000256" key="1">
    <source>
        <dbReference type="ARBA" id="ARBA00007374"/>
    </source>
</evidence>
<keyword evidence="2 4" id="KW-0808">Transferase</keyword>
<evidence type="ECO:0000256" key="3">
    <source>
        <dbReference type="ARBA" id="ARBA00022777"/>
    </source>
</evidence>
<dbReference type="EC" id="2.7.-.-" evidence="4"/>
<reference evidence="5 6" key="1">
    <citation type="journal article" date="2008" name="Nature">
        <title>The genome of the choanoflagellate Monosiga brevicollis and the origin of metazoans.</title>
        <authorList>
            <consortium name="JGI Sequencing"/>
            <person name="King N."/>
            <person name="Westbrook M.J."/>
            <person name="Young S.L."/>
            <person name="Kuo A."/>
            <person name="Abedin M."/>
            <person name="Chapman J."/>
            <person name="Fairclough S."/>
            <person name="Hellsten U."/>
            <person name="Isogai Y."/>
            <person name="Letunic I."/>
            <person name="Marr M."/>
            <person name="Pincus D."/>
            <person name="Putnam N."/>
            <person name="Rokas A."/>
            <person name="Wright K.J."/>
            <person name="Zuzow R."/>
            <person name="Dirks W."/>
            <person name="Good M."/>
            <person name="Goodstein D."/>
            <person name="Lemons D."/>
            <person name="Li W."/>
            <person name="Lyons J.B."/>
            <person name="Morris A."/>
            <person name="Nichols S."/>
            <person name="Richter D.J."/>
            <person name="Salamov A."/>
            <person name="Bork P."/>
            <person name="Lim W.A."/>
            <person name="Manning G."/>
            <person name="Miller W.T."/>
            <person name="McGinnis W."/>
            <person name="Shapiro H."/>
            <person name="Tjian R."/>
            <person name="Grigoriev I.V."/>
            <person name="Rokhsar D."/>
        </authorList>
    </citation>
    <scope>NUCLEOTIDE SEQUENCE [LARGE SCALE GENOMIC DNA]</scope>
    <source>
        <strain evidence="6">MX1 / ATCC 50154</strain>
    </source>
</reference>
<proteinExistence type="inferred from homology"/>
<evidence type="ECO:0000256" key="2">
    <source>
        <dbReference type="ARBA" id="ARBA00022679"/>
    </source>
</evidence>
<dbReference type="EMBL" id="CH991546">
    <property type="protein sequence ID" value="EDQ91117.1"/>
    <property type="molecule type" value="Genomic_DNA"/>
</dbReference>
<dbReference type="AlphaFoldDB" id="A9UUL0"/>
<accession>A9UUL0</accession>
<name>A9UUL0_MONBE</name>
<evidence type="ECO:0000256" key="4">
    <source>
        <dbReference type="RuleBase" id="RU363090"/>
    </source>
</evidence>
<organism evidence="5 6">
    <name type="scientific">Monosiga brevicollis</name>
    <name type="common">Choanoflagellate</name>
    <dbReference type="NCBI Taxonomy" id="81824"/>
    <lineage>
        <taxon>Eukaryota</taxon>
        <taxon>Choanoflagellata</taxon>
        <taxon>Craspedida</taxon>
        <taxon>Salpingoecidae</taxon>
        <taxon>Monosiga</taxon>
    </lineage>
</organism>
<dbReference type="FunCoup" id="A9UUL0">
    <property type="interactions" value="713"/>
</dbReference>
<dbReference type="STRING" id="81824.A9UUL0"/>
<gene>
    <name evidence="5" type="ORF">MONBRDRAFT_24063</name>
</gene>
<dbReference type="InterPro" id="IPR038286">
    <property type="entry name" value="IPK_sf"/>
</dbReference>
<keyword evidence="6" id="KW-1185">Reference proteome</keyword>
<dbReference type="Proteomes" id="UP000001357">
    <property type="component" value="Unassembled WGS sequence"/>
</dbReference>
<dbReference type="GO" id="GO:0000828">
    <property type="term" value="F:inositol hexakisphosphate kinase activity"/>
    <property type="evidence" value="ECO:0000318"/>
    <property type="project" value="GO_Central"/>
</dbReference>
<dbReference type="eggNOG" id="KOG1621">
    <property type="taxonomic scope" value="Eukaryota"/>
</dbReference>
<keyword evidence="3 4" id="KW-0418">Kinase</keyword>
<dbReference type="KEGG" id="mbr:MONBRDRAFT_24063"/>
<dbReference type="GO" id="GO:0005634">
    <property type="term" value="C:nucleus"/>
    <property type="evidence" value="ECO:0000318"/>
    <property type="project" value="GO_Central"/>
</dbReference>
<comment type="similarity">
    <text evidence="1 4">Belongs to the inositol phosphokinase (IPK) family.</text>
</comment>
<dbReference type="GeneID" id="5889494"/>
<dbReference type="Gene3D" id="3.30.470.160">
    <property type="entry name" value="Inositol polyphosphate kinase"/>
    <property type="match status" value="1"/>
</dbReference>
<dbReference type="InterPro" id="IPR005522">
    <property type="entry name" value="IPK"/>
</dbReference>
<dbReference type="PANTHER" id="PTHR12400">
    <property type="entry name" value="INOSITOL POLYPHOSPHATE KINASE"/>
    <property type="match status" value="1"/>
</dbReference>
<dbReference type="OMA" id="FQVFVEF"/>
<dbReference type="InParanoid" id="A9UUL0"/>
<evidence type="ECO:0000313" key="6">
    <source>
        <dbReference type="Proteomes" id="UP000001357"/>
    </source>
</evidence>
<evidence type="ECO:0000313" key="5">
    <source>
        <dbReference type="EMBL" id="EDQ91117.1"/>
    </source>
</evidence>
<dbReference type="Pfam" id="PF03770">
    <property type="entry name" value="IPK"/>
    <property type="match status" value="1"/>
</dbReference>
<dbReference type="RefSeq" id="XP_001744414.1">
    <property type="nucleotide sequence ID" value="XM_001744362.1"/>
</dbReference>
<dbReference type="PANTHER" id="PTHR12400:SF26">
    <property type="entry name" value="KINASE"/>
    <property type="match status" value="1"/>
</dbReference>
<dbReference type="GO" id="GO:0005737">
    <property type="term" value="C:cytoplasm"/>
    <property type="evidence" value="ECO:0000318"/>
    <property type="project" value="GO_Central"/>
</dbReference>
<sequence>MALETEHLRVLRQHLSHDTSTVLTTLAHEAAVTSSDHDLTSNQPYMTAALIIPKEFFDEASIESRNVVPPPVVRDDHLFAFREPGASAKHSWRRLLQSPLGSFLSGVRQRYPFIQLAGHKGDFISGQGGIIYKKSSVLEKAALESLMSDVLKPMVPLYFKAVQIEDSQGSKAEYLEMQDLLGNFTDPSVMDIKLGVRTFLESEVIKTTRRPDLLQKMMKLDPDEPTEEEKEHGITKLRYMMFRERLSSTNTLGLRVEAVKKAHEPPRNDFQRVKLRSEVFRVIESFFPPRDTEPELHDRVKRRILDRLEAMRDKLPVSSFFKCHELIGSSLLFIYDSTGKAGVWMIDFGKTSRVDKEIHHDLPWKLGSQEDGYLIGLDNIITMIGDC</sequence>
<dbReference type="GO" id="GO:0046854">
    <property type="term" value="P:phosphatidylinositol phosphate biosynthetic process"/>
    <property type="evidence" value="ECO:0000318"/>
    <property type="project" value="GO_Central"/>
</dbReference>
<protein>
    <recommendedName>
        <fullName evidence="4">Kinase</fullName>
        <ecNumber evidence="4">2.7.-.-</ecNumber>
    </recommendedName>
</protein>
<dbReference type="GO" id="GO:0032958">
    <property type="term" value="P:inositol phosphate biosynthetic process"/>
    <property type="evidence" value="ECO:0000318"/>
    <property type="project" value="GO_Central"/>
</dbReference>